<keyword evidence="4" id="KW-0804">Transcription</keyword>
<feature type="region of interest" description="Disordered" evidence="6">
    <location>
        <begin position="234"/>
        <end position="259"/>
    </location>
</feature>
<feature type="domain" description="TF-B3" evidence="7">
    <location>
        <begin position="36"/>
        <end position="129"/>
    </location>
</feature>
<evidence type="ECO:0000256" key="3">
    <source>
        <dbReference type="ARBA" id="ARBA00023125"/>
    </source>
</evidence>
<dbReference type="AlphaFoldDB" id="A0A6A6L5X0"/>
<feature type="domain" description="TF-B3" evidence="7">
    <location>
        <begin position="431"/>
        <end position="485"/>
    </location>
</feature>
<dbReference type="PROSITE" id="PS50863">
    <property type="entry name" value="B3"/>
    <property type="match status" value="3"/>
</dbReference>
<keyword evidence="2" id="KW-0805">Transcription regulation</keyword>
<name>A0A6A6L5X0_HEVBR</name>
<keyword evidence="5" id="KW-0539">Nucleus</keyword>
<sequence>MLFSVVAVLNLFNNEFSRSATKGRDDNFNLTAKIPQFFKIILQSTALAGRLRIPIKFVKKYGNCLSSPMILKIPTGNTWQVQLLKNGDDVWLEKGWQEFSEYHSLKHGHLLLFKYEGECNFSVLIFDMSAVEIEYPGRDIHSGKETKKQDNVGDLKSKAQNYGSKGNQSTPIQIEDSDCAVEIECPGRDIHSGRDTKKQENEVDLKSKALNNGSTSNQSAPIQIEDSDCSIQEFRGKSNESRSENSVGKQAGRPSSSNVSTALEAANKFTSSYPYLKVIMDAYCKGPLYLRIPSKFLKYYGNCLSSPIILKDPTGTSWKVELLKNVNEWTPSGTPNFNGESPQPNKQEVDDQDDIFCGNHSKGKRKRFKDEKGISRQARRPKCSKNCGAHQAADSDFISSYPYFKVVLRQHHNVGHMECESQTMMLKVAEKSWPVKLNVYLNRKLAMLSGGWRAFARENSLEAGDVCILELIERNVLNVNIFRCAPNFGGESPQPKKKETDDQDDISCDDPTRNGNQSKGKRKQFKDEKGISRQAGRPKCSKTCGAHEADNSFISSYPYFKVVLRQLQNARVPVGFIKRYMECESQTMLLKVAEKSWPVKLNVYLDKHLAILSGGWPAFARENSLGAGDVCIFELIERNVLNVHIFRYAKLND</sequence>
<protein>
    <recommendedName>
        <fullName evidence="7">TF-B3 domain-containing protein</fullName>
    </recommendedName>
</protein>
<organism evidence="8 9">
    <name type="scientific">Hevea brasiliensis</name>
    <name type="common">Para rubber tree</name>
    <name type="synonym">Siphonia brasiliensis</name>
    <dbReference type="NCBI Taxonomy" id="3981"/>
    <lineage>
        <taxon>Eukaryota</taxon>
        <taxon>Viridiplantae</taxon>
        <taxon>Streptophyta</taxon>
        <taxon>Embryophyta</taxon>
        <taxon>Tracheophyta</taxon>
        <taxon>Spermatophyta</taxon>
        <taxon>Magnoliopsida</taxon>
        <taxon>eudicotyledons</taxon>
        <taxon>Gunneridae</taxon>
        <taxon>Pentapetalae</taxon>
        <taxon>rosids</taxon>
        <taxon>fabids</taxon>
        <taxon>Malpighiales</taxon>
        <taxon>Euphorbiaceae</taxon>
        <taxon>Crotonoideae</taxon>
        <taxon>Micrandreae</taxon>
        <taxon>Hevea</taxon>
    </lineage>
</organism>
<feature type="compositionally biased region" description="Basic and acidic residues" evidence="6">
    <location>
        <begin position="234"/>
        <end position="243"/>
    </location>
</feature>
<dbReference type="GO" id="GO:0003677">
    <property type="term" value="F:DNA binding"/>
    <property type="evidence" value="ECO:0007669"/>
    <property type="project" value="UniProtKB-KW"/>
</dbReference>
<keyword evidence="3" id="KW-0238">DNA-binding</keyword>
<dbReference type="PANTHER" id="PTHR31920:SF138">
    <property type="entry name" value="TF-B3 DOMAIN-CONTAINING PROTEIN"/>
    <property type="match status" value="1"/>
</dbReference>
<evidence type="ECO:0000313" key="8">
    <source>
        <dbReference type="EMBL" id="KAF2296017.1"/>
    </source>
</evidence>
<feature type="compositionally biased region" description="Basic and acidic residues" evidence="6">
    <location>
        <begin position="140"/>
        <end position="157"/>
    </location>
</feature>
<evidence type="ECO:0000313" key="9">
    <source>
        <dbReference type="Proteomes" id="UP000467840"/>
    </source>
</evidence>
<dbReference type="Gene3D" id="2.40.330.10">
    <property type="entry name" value="DNA-binding pseudobarrel domain"/>
    <property type="match status" value="4"/>
</dbReference>
<dbReference type="Proteomes" id="UP000467840">
    <property type="component" value="Chromosome 7"/>
</dbReference>
<evidence type="ECO:0000256" key="4">
    <source>
        <dbReference type="ARBA" id="ARBA00023163"/>
    </source>
</evidence>
<dbReference type="SMART" id="SM01019">
    <property type="entry name" value="B3"/>
    <property type="match status" value="3"/>
</dbReference>
<comment type="caution">
    <text evidence="8">The sequence shown here is derived from an EMBL/GenBank/DDBJ whole genome shotgun (WGS) entry which is preliminary data.</text>
</comment>
<evidence type="ECO:0000256" key="2">
    <source>
        <dbReference type="ARBA" id="ARBA00023015"/>
    </source>
</evidence>
<dbReference type="InterPro" id="IPR050655">
    <property type="entry name" value="Plant_B3_domain"/>
</dbReference>
<dbReference type="Pfam" id="PF02362">
    <property type="entry name" value="B3"/>
    <property type="match status" value="3"/>
</dbReference>
<feature type="region of interest" description="Disordered" evidence="6">
    <location>
        <begin position="331"/>
        <end position="381"/>
    </location>
</feature>
<keyword evidence="9" id="KW-1185">Reference proteome</keyword>
<feature type="compositionally biased region" description="Polar residues" evidence="6">
    <location>
        <begin position="158"/>
        <end position="172"/>
    </location>
</feature>
<dbReference type="CDD" id="cd10017">
    <property type="entry name" value="B3_DNA"/>
    <property type="match status" value="3"/>
</dbReference>
<dbReference type="EMBL" id="JAAGAX010000013">
    <property type="protein sequence ID" value="KAF2296017.1"/>
    <property type="molecule type" value="Genomic_DNA"/>
</dbReference>
<evidence type="ECO:0000256" key="5">
    <source>
        <dbReference type="ARBA" id="ARBA00023242"/>
    </source>
</evidence>
<evidence type="ECO:0000259" key="7">
    <source>
        <dbReference type="PROSITE" id="PS50863"/>
    </source>
</evidence>
<dbReference type="InterPro" id="IPR015300">
    <property type="entry name" value="DNA-bd_pseudobarrel_sf"/>
</dbReference>
<dbReference type="InterPro" id="IPR003340">
    <property type="entry name" value="B3_DNA-bd"/>
</dbReference>
<comment type="subcellular location">
    <subcellularLocation>
        <location evidence="1">Nucleus</location>
    </subcellularLocation>
</comment>
<evidence type="ECO:0000256" key="6">
    <source>
        <dbReference type="SAM" id="MobiDB-lite"/>
    </source>
</evidence>
<feature type="region of interest" description="Disordered" evidence="6">
    <location>
        <begin position="140"/>
        <end position="173"/>
    </location>
</feature>
<feature type="compositionally biased region" description="Polar residues" evidence="6">
    <location>
        <begin position="331"/>
        <end position="346"/>
    </location>
</feature>
<gene>
    <name evidence="8" type="ORF">GH714_035685</name>
</gene>
<reference evidence="8 9" key="1">
    <citation type="journal article" date="2020" name="Mol. Plant">
        <title>The Chromosome-Based Rubber Tree Genome Provides New Insights into Spurge Genome Evolution and Rubber Biosynthesis.</title>
        <authorList>
            <person name="Liu J."/>
            <person name="Shi C."/>
            <person name="Shi C.C."/>
            <person name="Li W."/>
            <person name="Zhang Q.J."/>
            <person name="Zhang Y."/>
            <person name="Li K."/>
            <person name="Lu H.F."/>
            <person name="Shi C."/>
            <person name="Zhu S.T."/>
            <person name="Xiao Z.Y."/>
            <person name="Nan H."/>
            <person name="Yue Y."/>
            <person name="Zhu X.G."/>
            <person name="Wu Y."/>
            <person name="Hong X.N."/>
            <person name="Fan G.Y."/>
            <person name="Tong Y."/>
            <person name="Zhang D."/>
            <person name="Mao C.L."/>
            <person name="Liu Y.L."/>
            <person name="Hao S.J."/>
            <person name="Liu W.Q."/>
            <person name="Lv M.Q."/>
            <person name="Zhang H.B."/>
            <person name="Liu Y."/>
            <person name="Hu-Tang G.R."/>
            <person name="Wang J.P."/>
            <person name="Wang J.H."/>
            <person name="Sun Y.H."/>
            <person name="Ni S.B."/>
            <person name="Chen W.B."/>
            <person name="Zhang X.C."/>
            <person name="Jiao Y.N."/>
            <person name="Eichler E.E."/>
            <person name="Li G.H."/>
            <person name="Liu X."/>
            <person name="Gao L.Z."/>
        </authorList>
    </citation>
    <scope>NUCLEOTIDE SEQUENCE [LARGE SCALE GENOMIC DNA]</scope>
    <source>
        <strain evidence="9">cv. GT1</strain>
        <tissue evidence="8">Leaf</tissue>
    </source>
</reference>
<proteinExistence type="predicted"/>
<feature type="region of interest" description="Disordered" evidence="6">
    <location>
        <begin position="490"/>
        <end position="544"/>
    </location>
</feature>
<accession>A0A6A6L5X0</accession>
<feature type="compositionally biased region" description="Polar residues" evidence="6">
    <location>
        <begin position="244"/>
        <end position="259"/>
    </location>
</feature>
<feature type="domain" description="TF-B3" evidence="7">
    <location>
        <begin position="555"/>
        <end position="649"/>
    </location>
</feature>
<dbReference type="SUPFAM" id="SSF101936">
    <property type="entry name" value="DNA-binding pseudobarrel domain"/>
    <property type="match status" value="4"/>
</dbReference>
<dbReference type="GO" id="GO:0005634">
    <property type="term" value="C:nucleus"/>
    <property type="evidence" value="ECO:0007669"/>
    <property type="project" value="UniProtKB-SubCell"/>
</dbReference>
<dbReference type="PANTHER" id="PTHR31920">
    <property type="entry name" value="B3 DOMAIN-CONTAINING"/>
    <property type="match status" value="1"/>
</dbReference>
<evidence type="ECO:0000256" key="1">
    <source>
        <dbReference type="ARBA" id="ARBA00004123"/>
    </source>
</evidence>